<accession>A0A0N4WM70</accession>
<dbReference type="AlphaFoldDB" id="A0A0N4WM70"/>
<dbReference type="WBParaSite" id="HPLM_0001228901-mRNA-1">
    <property type="protein sequence ID" value="HPLM_0001228901-mRNA-1"/>
    <property type="gene ID" value="HPLM_0001228901"/>
</dbReference>
<sequence length="54" mass="6098">LNVSASLTASFITPPNCFVIIPICDLSLWEYTLNFLFLKHLVQQPNPQHDGPLM</sequence>
<organism evidence="1">
    <name type="scientific">Haemonchus placei</name>
    <name type="common">Barber's pole worm</name>
    <dbReference type="NCBI Taxonomy" id="6290"/>
    <lineage>
        <taxon>Eukaryota</taxon>
        <taxon>Metazoa</taxon>
        <taxon>Ecdysozoa</taxon>
        <taxon>Nematoda</taxon>
        <taxon>Chromadorea</taxon>
        <taxon>Rhabditida</taxon>
        <taxon>Rhabditina</taxon>
        <taxon>Rhabditomorpha</taxon>
        <taxon>Strongyloidea</taxon>
        <taxon>Trichostrongylidae</taxon>
        <taxon>Haemonchus</taxon>
    </lineage>
</organism>
<name>A0A0N4WM70_HAEPC</name>
<reference evidence="1" key="1">
    <citation type="submission" date="2017-02" db="UniProtKB">
        <authorList>
            <consortium name="WormBaseParasite"/>
        </authorList>
    </citation>
    <scope>IDENTIFICATION</scope>
</reference>
<protein>
    <submittedName>
        <fullName evidence="1">Ovule protein</fullName>
    </submittedName>
</protein>
<evidence type="ECO:0000313" key="1">
    <source>
        <dbReference type="WBParaSite" id="HPLM_0001228901-mRNA-1"/>
    </source>
</evidence>
<proteinExistence type="predicted"/>